<accession>A0A4R6H6B1</accession>
<evidence type="ECO:0000313" key="2">
    <source>
        <dbReference type="EMBL" id="TDO03328.1"/>
    </source>
</evidence>
<feature type="signal peptide" evidence="1">
    <location>
        <begin position="1"/>
        <end position="19"/>
    </location>
</feature>
<gene>
    <name evidence="2" type="ORF">DET52_103273</name>
</gene>
<comment type="caution">
    <text evidence="2">The sequence shown here is derived from an EMBL/GenBank/DDBJ whole genome shotgun (WGS) entry which is preliminary data.</text>
</comment>
<evidence type="ECO:0000256" key="1">
    <source>
        <dbReference type="SAM" id="SignalP"/>
    </source>
</evidence>
<dbReference type="InterPro" id="IPR045607">
    <property type="entry name" value="DUF6452"/>
</dbReference>
<dbReference type="AlphaFoldDB" id="A0A4R6H6B1"/>
<dbReference type="EMBL" id="SNWI01000003">
    <property type="protein sequence ID" value="TDO03328.1"/>
    <property type="molecule type" value="Genomic_DNA"/>
</dbReference>
<dbReference type="Pfam" id="PF20050">
    <property type="entry name" value="DUF6452"/>
    <property type="match status" value="1"/>
</dbReference>
<dbReference type="PROSITE" id="PS51257">
    <property type="entry name" value="PROKAR_LIPOPROTEIN"/>
    <property type="match status" value="1"/>
</dbReference>
<feature type="chain" id="PRO_5020396311" evidence="1">
    <location>
        <begin position="20"/>
        <end position="154"/>
    </location>
</feature>
<dbReference type="Proteomes" id="UP000294848">
    <property type="component" value="Unassembled WGS sequence"/>
</dbReference>
<reference evidence="2 3" key="1">
    <citation type="submission" date="2019-03" db="EMBL/GenBank/DDBJ databases">
        <title>Freshwater and sediment microbial communities from various areas in North America, analyzing microbe dynamics in response to fracking.</title>
        <authorList>
            <person name="Lamendella R."/>
        </authorList>
    </citation>
    <scope>NUCLEOTIDE SEQUENCE [LARGE SCALE GENOMIC DNA]</scope>
    <source>
        <strain evidence="2 3">114D</strain>
    </source>
</reference>
<sequence>MMKKILFGLFWALALVACKEVFDPPPQALLQVKVKYVDEEATGSAKVSAYGVGMDDTIWIYQEMTSDFRLPMSAETETSFVILLDSIADTLTITHDKELVFESAESGFYNEYKILDVEHTFNRIEDYEVTDSAVTKNWHENIQLYINSLPADAN</sequence>
<protein>
    <submittedName>
        <fullName evidence="2">Uncharacterized protein</fullName>
    </submittedName>
</protein>
<evidence type="ECO:0000313" key="3">
    <source>
        <dbReference type="Proteomes" id="UP000294848"/>
    </source>
</evidence>
<dbReference type="OrthoDB" id="1122077at2"/>
<dbReference type="RefSeq" id="WP_133464677.1">
    <property type="nucleotide sequence ID" value="NZ_SNWV01000015.1"/>
</dbReference>
<name>A0A4R6H6B1_9BACT</name>
<keyword evidence="1" id="KW-0732">Signal</keyword>
<organism evidence="2 3">
    <name type="scientific">Sunxiuqinia elliptica</name>
    <dbReference type="NCBI Taxonomy" id="655355"/>
    <lineage>
        <taxon>Bacteria</taxon>
        <taxon>Pseudomonadati</taxon>
        <taxon>Bacteroidota</taxon>
        <taxon>Bacteroidia</taxon>
        <taxon>Marinilabiliales</taxon>
        <taxon>Prolixibacteraceae</taxon>
        <taxon>Sunxiuqinia</taxon>
    </lineage>
</organism>
<proteinExistence type="predicted"/>